<accession>A0ABS7SAH7</accession>
<evidence type="ECO:0008006" key="3">
    <source>
        <dbReference type="Google" id="ProtNLM"/>
    </source>
</evidence>
<name>A0ABS7SAH7_9MICO</name>
<comment type="caution">
    <text evidence="1">The sequence shown here is derived from an EMBL/GenBank/DDBJ whole genome shotgun (WGS) entry which is preliminary data.</text>
</comment>
<protein>
    <recommendedName>
        <fullName evidence="3">DUF3168 domain-containing protein</fullName>
    </recommendedName>
</protein>
<dbReference type="Proteomes" id="UP000826651">
    <property type="component" value="Unassembled WGS sequence"/>
</dbReference>
<sequence length="128" mass="13035">MNAVTAAANALADALTAAGLKTYGEVPEKASAPFRYVLIGGVVTGQSLGSWLAVLRVVCVAKPGTNAVTSERVMDMAVGVINATADLDGYEVAADAVDEPAEFQINGQPTLAAAVNVTARLSRAQMKG</sequence>
<dbReference type="RefSeq" id="WP_223406913.1">
    <property type="nucleotide sequence ID" value="NZ_JAGSHT010000013.1"/>
</dbReference>
<dbReference type="EMBL" id="JAGSHT010000013">
    <property type="protein sequence ID" value="MBZ2197272.1"/>
    <property type="molecule type" value="Genomic_DNA"/>
</dbReference>
<keyword evidence="2" id="KW-1185">Reference proteome</keyword>
<evidence type="ECO:0000313" key="1">
    <source>
        <dbReference type="EMBL" id="MBZ2197272.1"/>
    </source>
</evidence>
<reference evidence="1 2" key="1">
    <citation type="submission" date="2021-04" db="EMBL/GenBank/DDBJ databases">
        <title>Ruania sp. nov., isolated from sandy soil of mangrove forest.</title>
        <authorList>
            <person name="Ge X."/>
            <person name="Huang R."/>
            <person name="Liu W."/>
        </authorList>
    </citation>
    <scope>NUCLEOTIDE SEQUENCE [LARGE SCALE GENOMIC DNA]</scope>
    <source>
        <strain evidence="1 2">N2-46</strain>
    </source>
</reference>
<gene>
    <name evidence="1" type="ORF">KCQ71_13990</name>
</gene>
<proteinExistence type="predicted"/>
<evidence type="ECO:0000313" key="2">
    <source>
        <dbReference type="Proteomes" id="UP000826651"/>
    </source>
</evidence>
<organism evidence="1 2">
    <name type="scientific">Occultella gossypii</name>
    <dbReference type="NCBI Taxonomy" id="2800820"/>
    <lineage>
        <taxon>Bacteria</taxon>
        <taxon>Bacillati</taxon>
        <taxon>Actinomycetota</taxon>
        <taxon>Actinomycetes</taxon>
        <taxon>Micrococcales</taxon>
        <taxon>Ruaniaceae</taxon>
        <taxon>Occultella</taxon>
    </lineage>
</organism>